<dbReference type="EMBL" id="JAMZEK010000001">
    <property type="protein sequence ID" value="MCP1373143.1"/>
    <property type="molecule type" value="Genomic_DNA"/>
</dbReference>
<dbReference type="RefSeq" id="WP_253564900.1">
    <property type="nucleotide sequence ID" value="NZ_JAMZEK010000001.1"/>
</dbReference>
<dbReference type="Proteomes" id="UP001204615">
    <property type="component" value="Unassembled WGS sequence"/>
</dbReference>
<accession>A0ABT1FAU1</accession>
<keyword evidence="4" id="KW-0645">Protease</keyword>
<proteinExistence type="predicted"/>
<dbReference type="InterPro" id="IPR034122">
    <property type="entry name" value="Retropepsin-like_bacterial"/>
</dbReference>
<gene>
    <name evidence="4" type="ORF">NC595_03610</name>
</gene>
<dbReference type="GO" id="GO:0008233">
    <property type="term" value="F:peptidase activity"/>
    <property type="evidence" value="ECO:0007669"/>
    <property type="project" value="UniProtKB-KW"/>
</dbReference>
<evidence type="ECO:0000259" key="3">
    <source>
        <dbReference type="Pfam" id="PF17820"/>
    </source>
</evidence>
<keyword evidence="4" id="KW-0378">Hydrolase</keyword>
<evidence type="ECO:0000256" key="2">
    <source>
        <dbReference type="SAM" id="SignalP"/>
    </source>
</evidence>
<feature type="chain" id="PRO_5046624462" evidence="2">
    <location>
        <begin position="23"/>
        <end position="614"/>
    </location>
</feature>
<comment type="caution">
    <text evidence="4">The sequence shown here is derived from an EMBL/GenBank/DDBJ whole genome shotgun (WGS) entry which is preliminary data.</text>
</comment>
<dbReference type="Pfam" id="PF17820">
    <property type="entry name" value="PDZ_6"/>
    <property type="match status" value="1"/>
</dbReference>
<dbReference type="Gene3D" id="2.40.70.10">
    <property type="entry name" value="Acid Proteases"/>
    <property type="match status" value="2"/>
</dbReference>
<dbReference type="CDD" id="cd05483">
    <property type="entry name" value="retropepsin_like_bacteria"/>
    <property type="match status" value="1"/>
</dbReference>
<evidence type="ECO:0000256" key="1">
    <source>
        <dbReference type="SAM" id="MobiDB-lite"/>
    </source>
</evidence>
<feature type="domain" description="PDZ" evidence="3">
    <location>
        <begin position="547"/>
        <end position="595"/>
    </location>
</feature>
<dbReference type="InterPro" id="IPR036034">
    <property type="entry name" value="PDZ_sf"/>
</dbReference>
<dbReference type="Gene3D" id="2.30.42.10">
    <property type="match status" value="1"/>
</dbReference>
<dbReference type="SUPFAM" id="SSF50630">
    <property type="entry name" value="Acid proteases"/>
    <property type="match status" value="1"/>
</dbReference>
<keyword evidence="5" id="KW-1185">Reference proteome</keyword>
<dbReference type="InterPro" id="IPR041489">
    <property type="entry name" value="PDZ_6"/>
</dbReference>
<sequence>MSRSWSNWALVAICMVAMPLHATDTAAVLARARAASGGDRWNTVGGIEMRGRLEASGLAGEVVEWQDPRTGRWASRGRLGQLQRAEGYDGSSSWQRDPGGEVSRTTGASEQAHARTEAWLVARGYWFPTRWPAQLGAAESRSEDGRRYEVIRATPRDGVAVELWFDQASGLLVRTRMRQGLDRRTTRYADWRTVDGVRLPFRRVEDRGDPRTVQRLTLHEVAIHRPVRDALYAAPAMDDSVRIDNARGVATVPLQVINNHLFVDARINGQPVHLLVDTGGFNLLTPAAARRLGLATEGRMRGRGAGQKQTDVALARAGTLRLGDALMEKPVLYVIDLGRLDQVEGTRVDGLVGYELFRRFGVTIDYAAHTLTLVRPDRFQPPAGAAMLPFTLDERIPLVHGTLDGVPMRVSIDTGSRSTVTLHAPFARRHDLVARYHAAAEAVVGWGVGGASYGRPARLGRLDLGGIPLGGLVGDIYVRDSGAFADPDIDANVGGGLLRRFTVAFDYAHSRMYLKPNADARRPDDYDRCGCWLLADGDRLEVAAVTGAAAAAGLALGDRITAIGDEPVGRRSLDAWRQRLRELPAGTRLRVDYLRGGRAETLELVLADRVPPPR</sequence>
<evidence type="ECO:0000313" key="4">
    <source>
        <dbReference type="EMBL" id="MCP1373143.1"/>
    </source>
</evidence>
<feature type="signal peptide" evidence="2">
    <location>
        <begin position="1"/>
        <end position="22"/>
    </location>
</feature>
<dbReference type="SUPFAM" id="SSF50156">
    <property type="entry name" value="PDZ domain-like"/>
    <property type="match status" value="1"/>
</dbReference>
<organism evidence="4 5">
    <name type="scientific">Dyella lutea</name>
    <dbReference type="NCBI Taxonomy" id="2950441"/>
    <lineage>
        <taxon>Bacteria</taxon>
        <taxon>Pseudomonadati</taxon>
        <taxon>Pseudomonadota</taxon>
        <taxon>Gammaproteobacteria</taxon>
        <taxon>Lysobacterales</taxon>
        <taxon>Rhodanobacteraceae</taxon>
        <taxon>Dyella</taxon>
    </lineage>
</organism>
<reference evidence="4 5" key="1">
    <citation type="submission" date="2022-06" db="EMBL/GenBank/DDBJ databases">
        <title>Dyella sp. Sa strain:Sa Genome sequencing.</title>
        <authorList>
            <person name="Park S."/>
        </authorList>
    </citation>
    <scope>NUCLEOTIDE SEQUENCE [LARGE SCALE GENOMIC DNA]</scope>
    <source>
        <strain evidence="4 5">Sa</strain>
    </source>
</reference>
<dbReference type="InterPro" id="IPR021109">
    <property type="entry name" value="Peptidase_aspartic_dom_sf"/>
</dbReference>
<dbReference type="Pfam" id="PF13650">
    <property type="entry name" value="Asp_protease_2"/>
    <property type="match status" value="1"/>
</dbReference>
<dbReference type="Gene3D" id="2.50.20.10">
    <property type="entry name" value="Lipoprotein localisation LolA/LolB/LppX"/>
    <property type="match status" value="1"/>
</dbReference>
<name>A0ABT1FAU1_9GAMM</name>
<protein>
    <submittedName>
        <fullName evidence="4">Aspartyl protease family protein</fullName>
    </submittedName>
</protein>
<evidence type="ECO:0000313" key="5">
    <source>
        <dbReference type="Proteomes" id="UP001204615"/>
    </source>
</evidence>
<feature type="region of interest" description="Disordered" evidence="1">
    <location>
        <begin position="84"/>
        <end position="110"/>
    </location>
</feature>
<keyword evidence="2" id="KW-0732">Signal</keyword>
<dbReference type="GO" id="GO:0006508">
    <property type="term" value="P:proteolysis"/>
    <property type="evidence" value="ECO:0007669"/>
    <property type="project" value="UniProtKB-KW"/>
</dbReference>